<dbReference type="SUPFAM" id="SSF52540">
    <property type="entry name" value="P-loop containing nucleoside triphosphate hydrolases"/>
    <property type="match status" value="1"/>
</dbReference>
<protein>
    <submittedName>
        <fullName evidence="2">ATP/GTP-binding protein</fullName>
    </submittedName>
</protein>
<comment type="caution">
    <text evidence="2">The sequence shown here is derived from an EMBL/GenBank/DDBJ whole genome shotgun (WGS) entry which is preliminary data.</text>
</comment>
<dbReference type="STRING" id="285458.BGM19_27150"/>
<dbReference type="Proteomes" id="UP000095759">
    <property type="component" value="Unassembled WGS sequence"/>
</dbReference>
<name>A0A1E5PIG8_9ACTN</name>
<gene>
    <name evidence="2" type="ORF">AS594_09940</name>
</gene>
<evidence type="ECO:0000313" key="3">
    <source>
        <dbReference type="Proteomes" id="UP000095759"/>
    </source>
</evidence>
<dbReference type="AlphaFoldDB" id="A0A1E5PIG8"/>
<sequence>MSAARPDADAGIWRYEHVVRAASDDDEESGRPPLSGLLFGASVSLGLWLLFLWLFSAIPYVNVPLWLITPSDWWALGRLRESYAPPVAHDISTLYYQAMALGFALLAARLGHLADALRALAGDRLPRVRLLASLAGAALAVYLVWTGDVPVLNLVLSVVPLDWLTGGGDRYLAATVSYLVYTPVCLLVVWPFARWGKWLTAWRGRSEPRVRNTAPAPVPAQGATSAAEWPELRSAGQEAVAEHLANEVRAGRMTDVDCARIRRAWFAARANPARRAAFAEEVVRTGAAAYTHPSGARDLPSRTATHDLLTSQLLIGTYADDARNPKRLRGAGAALEPALLGTSLLAVGPSGVGKTRRLVRPVTESLALQALAGQAAVVTVCAAGTSLGADDAYDLVVRPGDPDSAYDLDLYGGVQDPDEAAVLLAEGLVGDLPDVDTRRGATALAQLLGPYRAAYGRLPGVPELRELLDGGPDRLTALRAELEAGGHGVMLRELAARERQSGAAGDPGQALADRIALLDRPAFAAFFDTTGATRPFSLRALEHPVRVRIDLPERGHADASRLLARLLLAQFQASAVARADRSLFACLVLDDATRTLTPGTVRGLQGLRSANAGVLLTLRTLGDVPEELRTALLGAVGCRMTFSGVTTWDGKYFAEAWGTTRVEERDVTARAVYADQPLVRVLHGFRKRVTGKDVVRNAVTVRKVERERWSASDLAHAVPMEHAVLSLTSVRGERTLPLLVDLLT</sequence>
<reference evidence="2 3" key="1">
    <citation type="submission" date="2016-08" db="EMBL/GenBank/DDBJ databases">
        <title>Complete genome sequence of Streptomyces agglomeratus strain 6-3-2, a novel anti-MRSA actinomycete isolated from Wuli of Tebit, China.</title>
        <authorList>
            <person name="Chen X."/>
        </authorList>
    </citation>
    <scope>NUCLEOTIDE SEQUENCE [LARGE SCALE GENOMIC DNA]</scope>
    <source>
        <strain evidence="2 3">6-3-2</strain>
    </source>
</reference>
<keyword evidence="3" id="KW-1185">Reference proteome</keyword>
<dbReference type="Gene3D" id="3.40.50.300">
    <property type="entry name" value="P-loop containing nucleotide triphosphate hydrolases"/>
    <property type="match status" value="1"/>
</dbReference>
<proteinExistence type="predicted"/>
<feature type="transmembrane region" description="Helical" evidence="1">
    <location>
        <begin position="37"/>
        <end position="61"/>
    </location>
</feature>
<evidence type="ECO:0000313" key="2">
    <source>
        <dbReference type="EMBL" id="OEJ29343.1"/>
    </source>
</evidence>
<keyword evidence="1" id="KW-1133">Transmembrane helix</keyword>
<feature type="transmembrane region" description="Helical" evidence="1">
    <location>
        <begin position="94"/>
        <end position="116"/>
    </location>
</feature>
<organism evidence="2 3">
    <name type="scientific">Streptomyces agglomeratus</name>
    <dbReference type="NCBI Taxonomy" id="285458"/>
    <lineage>
        <taxon>Bacteria</taxon>
        <taxon>Bacillati</taxon>
        <taxon>Actinomycetota</taxon>
        <taxon>Actinomycetes</taxon>
        <taxon>Kitasatosporales</taxon>
        <taxon>Streptomycetaceae</taxon>
        <taxon>Streptomyces</taxon>
    </lineage>
</organism>
<dbReference type="InterPro" id="IPR027417">
    <property type="entry name" value="P-loop_NTPase"/>
</dbReference>
<evidence type="ECO:0000256" key="1">
    <source>
        <dbReference type="SAM" id="Phobius"/>
    </source>
</evidence>
<keyword evidence="1" id="KW-0472">Membrane</keyword>
<feature type="transmembrane region" description="Helical" evidence="1">
    <location>
        <begin position="171"/>
        <end position="193"/>
    </location>
</feature>
<dbReference type="EMBL" id="MEHJ01000001">
    <property type="protein sequence ID" value="OEJ29343.1"/>
    <property type="molecule type" value="Genomic_DNA"/>
</dbReference>
<accession>A0A1E5PIG8</accession>
<keyword evidence="1" id="KW-0812">Transmembrane</keyword>
<feature type="transmembrane region" description="Helical" evidence="1">
    <location>
        <begin position="128"/>
        <end position="145"/>
    </location>
</feature>